<evidence type="ECO:0000313" key="3">
    <source>
        <dbReference type="Proteomes" id="UP001321804"/>
    </source>
</evidence>
<dbReference type="RefSeq" id="WP_317696686.1">
    <property type="nucleotide sequence ID" value="NZ_AP026801.1"/>
</dbReference>
<dbReference type="KEGG" id="xak:KIMC2_20990"/>
<name>A0AAU9DKZ2_9LACO</name>
<reference evidence="2 3" key="1">
    <citation type="journal article" date="2023" name="Microbiol. Spectr.">
        <title>Symbiosis of Carpenter Bees with Uncharacterized Lactic Acid Bacteria Showing NAD Auxotrophy.</title>
        <authorList>
            <person name="Kawasaki S."/>
            <person name="Ozawa K."/>
            <person name="Mori T."/>
            <person name="Yamamoto A."/>
            <person name="Ito M."/>
            <person name="Ohkuma M."/>
            <person name="Sakamoto M."/>
            <person name="Matsutani M."/>
        </authorList>
    </citation>
    <scope>NUCLEOTIDE SEQUENCE [LARGE SCALE GENOMIC DNA]</scope>
    <source>
        <strain evidence="2 3">KimC2</strain>
    </source>
</reference>
<sequence>MSVTLEAMHNSPLKDIAERHTISASSVQRLIIEANPNLLGNQCNHLPEHLFFDEAKTVGEGYSFVMMDSRQHQLLEMLPSRLTKDLERYFERFSLAERQRVKTIVVDLNAAYISFIPQLFFNAEIIIDRFHLVQMPNRSVNMIRTKLMNSFDKRSKEYRKLKFNWRLILKCANALEWRHPTYQVHLRYYETQLNVVPSY</sequence>
<proteinExistence type="predicted"/>
<dbReference type="PANTHER" id="PTHR33498">
    <property type="entry name" value="TRANSPOSASE FOR INSERTION SEQUENCE ELEMENT IS1557"/>
    <property type="match status" value="1"/>
</dbReference>
<evidence type="ECO:0000313" key="2">
    <source>
        <dbReference type="EMBL" id="BDR57537.1"/>
    </source>
</evidence>
<dbReference type="Pfam" id="PF01610">
    <property type="entry name" value="DDE_Tnp_ISL3"/>
    <property type="match status" value="1"/>
</dbReference>
<evidence type="ECO:0000259" key="1">
    <source>
        <dbReference type="Pfam" id="PF01610"/>
    </source>
</evidence>
<dbReference type="InterPro" id="IPR047951">
    <property type="entry name" value="Transpos_ISL3"/>
</dbReference>
<feature type="domain" description="Transposase IS204/IS1001/IS1096/IS1165 DDE" evidence="1">
    <location>
        <begin position="55"/>
        <end position="182"/>
    </location>
</feature>
<organism evidence="2 3">
    <name type="scientific">Xylocopilactobacillus apis</name>
    <dbReference type="NCBI Taxonomy" id="2932183"/>
    <lineage>
        <taxon>Bacteria</taxon>
        <taxon>Bacillati</taxon>
        <taxon>Bacillota</taxon>
        <taxon>Bacilli</taxon>
        <taxon>Lactobacillales</taxon>
        <taxon>Lactobacillaceae</taxon>
        <taxon>Xylocopilactobacillus</taxon>
    </lineage>
</organism>
<dbReference type="InterPro" id="IPR002560">
    <property type="entry name" value="Transposase_DDE"/>
</dbReference>
<gene>
    <name evidence="2" type="ORF">KIMC2_20990</name>
</gene>
<dbReference type="AlphaFoldDB" id="A0AAU9DKZ2"/>
<dbReference type="Proteomes" id="UP001321804">
    <property type="component" value="Chromosome"/>
</dbReference>
<accession>A0AAU9DKZ2</accession>
<dbReference type="EMBL" id="AP026801">
    <property type="protein sequence ID" value="BDR57537.1"/>
    <property type="molecule type" value="Genomic_DNA"/>
</dbReference>
<keyword evidence="3" id="KW-1185">Reference proteome</keyword>
<dbReference type="PANTHER" id="PTHR33498:SF1">
    <property type="entry name" value="TRANSPOSASE FOR INSERTION SEQUENCE ELEMENT IS1557"/>
    <property type="match status" value="1"/>
</dbReference>
<protein>
    <recommendedName>
        <fullName evidence="1">Transposase IS204/IS1001/IS1096/IS1165 DDE domain-containing protein</fullName>
    </recommendedName>
</protein>